<keyword evidence="2" id="KW-1185">Reference proteome</keyword>
<dbReference type="Proteomes" id="UP000824881">
    <property type="component" value="Unassembled WGS sequence"/>
</dbReference>
<gene>
    <name evidence="1" type="ORF">CCMSSC00406_0002468</name>
</gene>
<comment type="caution">
    <text evidence="1">The sequence shown here is derived from an EMBL/GenBank/DDBJ whole genome shotgun (WGS) entry which is preliminary data.</text>
</comment>
<dbReference type="EMBL" id="WQMT02000007">
    <property type="protein sequence ID" value="KAG9220932.1"/>
    <property type="molecule type" value="Genomic_DNA"/>
</dbReference>
<name>A0ACB7IRP3_PLECO</name>
<accession>A0ACB7IRP3</accession>
<organism evidence="1 2">
    <name type="scientific">Pleurotus cornucopiae</name>
    <name type="common">Cornucopia mushroom</name>
    <dbReference type="NCBI Taxonomy" id="5321"/>
    <lineage>
        <taxon>Eukaryota</taxon>
        <taxon>Fungi</taxon>
        <taxon>Dikarya</taxon>
        <taxon>Basidiomycota</taxon>
        <taxon>Agaricomycotina</taxon>
        <taxon>Agaricomycetes</taxon>
        <taxon>Agaricomycetidae</taxon>
        <taxon>Agaricales</taxon>
        <taxon>Pleurotineae</taxon>
        <taxon>Pleurotaceae</taxon>
        <taxon>Pleurotus</taxon>
    </lineage>
</organism>
<sequence length="625" mass="68194">MSTASTAPIDAHIAAVVPQYTPETSPSRLVDLLPFVAPFDELQTMGVKAVISQSAPNRPPTMGEGDVDPALLWDWFTKCEIFLRHKNVPSADMVKTVAYGMSSVRAIRWLAAKGPVLGAVDWDKYKLQMRSLFLPSDWEHSTRMDILRYRQSTSKPFIDFAFELMGKNNLLAGTDSFMNDDFMRETIEAGMEQELSRECNREGTNHIIEFQAWLNEVKRLDEKRRARLSWRILILFSLDSPSASLDEVAREFAKLSLCQAPATRAPFSRTSTSSATSTPTATSRATTPMPKLTDVEHQLLQDNGGCFRCRKFWAGHIGARCTAPALDGATYKPLTAASVPPHPASFSARGSSSRTAVAALLAAQNNTAPLDAPNSDANVSARIEEPTVAAVLPNVASCIVDTDEPDFSDDEYAPFVCPNIFWTCSIPSSSLVGDTAPVKCLIDDGSSIVLIKQSVAEQLQLRTFTAPSPFACSSAFSGSSQDHSLSKFVKIRPRSLDGVFSSSPLRAFVSPSLVTDVILGLPFLQSNSLVLNHGRISCTAALNDDTLYDLLNPQGPACAKPRPIWKSKHLRASEIRAARRRARPLVSNVLNGEEMARKLEARLLRNPARGARGDSPDTIVAALRG</sequence>
<protein>
    <submittedName>
        <fullName evidence="1">Uncharacterized protein</fullName>
    </submittedName>
</protein>
<reference evidence="1 2" key="1">
    <citation type="journal article" date="2021" name="Appl. Environ. Microbiol.">
        <title>Genetic linkage and physical mapping for an oyster mushroom Pleurotus cornucopiae and QTL analysis for the trait cap color.</title>
        <authorList>
            <person name="Zhang Y."/>
            <person name="Gao W."/>
            <person name="Sonnenberg A."/>
            <person name="Chen Q."/>
            <person name="Zhang J."/>
            <person name="Huang C."/>
        </authorList>
    </citation>
    <scope>NUCLEOTIDE SEQUENCE [LARGE SCALE GENOMIC DNA]</scope>
    <source>
        <strain evidence="1">CCMSSC00406</strain>
    </source>
</reference>
<evidence type="ECO:0000313" key="2">
    <source>
        <dbReference type="Proteomes" id="UP000824881"/>
    </source>
</evidence>
<evidence type="ECO:0000313" key="1">
    <source>
        <dbReference type="EMBL" id="KAG9220932.1"/>
    </source>
</evidence>
<proteinExistence type="predicted"/>